<comment type="caution">
    <text evidence="2">The sequence shown here is derived from an EMBL/GenBank/DDBJ whole genome shotgun (WGS) entry which is preliminary data.</text>
</comment>
<gene>
    <name evidence="2" type="ORF">B296_00040946</name>
</gene>
<reference evidence="2 3" key="1">
    <citation type="journal article" date="2014" name="Agronomy (Basel)">
        <title>A Draft Genome Sequence for Ensete ventricosum, the Drought-Tolerant Tree Against Hunger.</title>
        <authorList>
            <person name="Harrison J."/>
            <person name="Moore K.A."/>
            <person name="Paszkiewicz K."/>
            <person name="Jones T."/>
            <person name="Grant M."/>
            <person name="Ambacheew D."/>
            <person name="Muzemil S."/>
            <person name="Studholme D.J."/>
        </authorList>
    </citation>
    <scope>NUCLEOTIDE SEQUENCE [LARGE SCALE GENOMIC DNA]</scope>
</reference>
<dbReference type="EMBL" id="AMZH03017895">
    <property type="protein sequence ID" value="RRT42363.1"/>
    <property type="molecule type" value="Genomic_DNA"/>
</dbReference>
<protein>
    <submittedName>
        <fullName evidence="2">Uncharacterized protein</fullName>
    </submittedName>
</protein>
<name>A0A426XS49_ENSVE</name>
<organism evidence="2 3">
    <name type="scientific">Ensete ventricosum</name>
    <name type="common">Abyssinian banana</name>
    <name type="synonym">Musa ensete</name>
    <dbReference type="NCBI Taxonomy" id="4639"/>
    <lineage>
        <taxon>Eukaryota</taxon>
        <taxon>Viridiplantae</taxon>
        <taxon>Streptophyta</taxon>
        <taxon>Embryophyta</taxon>
        <taxon>Tracheophyta</taxon>
        <taxon>Spermatophyta</taxon>
        <taxon>Magnoliopsida</taxon>
        <taxon>Liliopsida</taxon>
        <taxon>Zingiberales</taxon>
        <taxon>Musaceae</taxon>
        <taxon>Ensete</taxon>
    </lineage>
</organism>
<dbReference type="AlphaFoldDB" id="A0A426XS49"/>
<sequence>MVTRPSRRSVSDNWPADVVDPTREASRAQVWGRQRSYGRPDAGKADTLTCICMPYCKDGRHGGIMRQHGKPQGQSSC</sequence>
<feature type="region of interest" description="Disordered" evidence="1">
    <location>
        <begin position="1"/>
        <end position="27"/>
    </location>
</feature>
<evidence type="ECO:0000256" key="1">
    <source>
        <dbReference type="SAM" id="MobiDB-lite"/>
    </source>
</evidence>
<evidence type="ECO:0000313" key="3">
    <source>
        <dbReference type="Proteomes" id="UP000287651"/>
    </source>
</evidence>
<proteinExistence type="predicted"/>
<accession>A0A426XS49</accession>
<evidence type="ECO:0000313" key="2">
    <source>
        <dbReference type="EMBL" id="RRT42363.1"/>
    </source>
</evidence>
<dbReference type="Proteomes" id="UP000287651">
    <property type="component" value="Unassembled WGS sequence"/>
</dbReference>